<dbReference type="EMBL" id="JAKLTR010000028">
    <property type="protein sequence ID" value="MCG2617947.1"/>
    <property type="molecule type" value="Genomic_DNA"/>
</dbReference>
<gene>
    <name evidence="3" type="ORF">LZZ85_26835</name>
</gene>
<dbReference type="Gene3D" id="2.160.20.120">
    <property type="match status" value="1"/>
</dbReference>
<comment type="caution">
    <text evidence="3">The sequence shown here is derived from an EMBL/GenBank/DDBJ whole genome shotgun (WGS) entry which is preliminary data.</text>
</comment>
<dbReference type="RefSeq" id="WP_237876924.1">
    <property type="nucleotide sequence ID" value="NZ_JAKLTR010000028.1"/>
</dbReference>
<evidence type="ECO:0000256" key="1">
    <source>
        <dbReference type="SAM" id="SignalP"/>
    </source>
</evidence>
<protein>
    <submittedName>
        <fullName evidence="3">DUF2807 domain-containing protein</fullName>
    </submittedName>
</protein>
<organism evidence="3 4">
    <name type="scientific">Terrimonas ginsenosidimutans</name>
    <dbReference type="NCBI Taxonomy" id="2908004"/>
    <lineage>
        <taxon>Bacteria</taxon>
        <taxon>Pseudomonadati</taxon>
        <taxon>Bacteroidota</taxon>
        <taxon>Chitinophagia</taxon>
        <taxon>Chitinophagales</taxon>
        <taxon>Chitinophagaceae</taxon>
        <taxon>Terrimonas</taxon>
    </lineage>
</organism>
<feature type="chain" id="PRO_5046780220" evidence="1">
    <location>
        <begin position="22"/>
        <end position="234"/>
    </location>
</feature>
<name>A0ABS9L006_9BACT</name>
<sequence>MRKMLAMLAITAMTLPGTVKAQENEKYEGSGNVITRDVPVKSFSRLTVGGVFNVVLSQGSTEAVKVEAEDNLQELIQVEQSEDGLTVNMKKHTNIKSKKNMTVYITFKQLKSIDLKTVGNITTTGTLTFDDLKMNNSSVGNVELKLSARSLDLENKSVGNLELEGKADNAVIRNKSVGSLEAAKFVVQTMDIDNNGIGGAEVNAEKSLKMKSSGLGGVKNKGGGTVTKRNKVVI</sequence>
<dbReference type="Proteomes" id="UP001165367">
    <property type="component" value="Unassembled WGS sequence"/>
</dbReference>
<evidence type="ECO:0000259" key="2">
    <source>
        <dbReference type="Pfam" id="PF10988"/>
    </source>
</evidence>
<evidence type="ECO:0000313" key="4">
    <source>
        <dbReference type="Proteomes" id="UP001165367"/>
    </source>
</evidence>
<proteinExistence type="predicted"/>
<keyword evidence="4" id="KW-1185">Reference proteome</keyword>
<feature type="signal peptide" evidence="1">
    <location>
        <begin position="1"/>
        <end position="21"/>
    </location>
</feature>
<keyword evidence="1" id="KW-0732">Signal</keyword>
<accession>A0ABS9L006</accession>
<feature type="domain" description="Putative auto-transporter adhesin head GIN" evidence="2">
    <location>
        <begin position="43"/>
        <end position="223"/>
    </location>
</feature>
<reference evidence="3" key="1">
    <citation type="submission" date="2022-01" db="EMBL/GenBank/DDBJ databases">
        <authorList>
            <person name="Jo J.-H."/>
            <person name="Im W.-T."/>
        </authorList>
    </citation>
    <scope>NUCLEOTIDE SEQUENCE</scope>
    <source>
        <strain evidence="3">NA20</strain>
    </source>
</reference>
<dbReference type="InterPro" id="IPR021255">
    <property type="entry name" value="DUF2807"/>
</dbReference>
<dbReference type="Pfam" id="PF10988">
    <property type="entry name" value="DUF2807"/>
    <property type="match status" value="1"/>
</dbReference>
<evidence type="ECO:0000313" key="3">
    <source>
        <dbReference type="EMBL" id="MCG2617947.1"/>
    </source>
</evidence>